<name>A0A841XMY9_9LIST</name>
<evidence type="ECO:0000313" key="2">
    <source>
        <dbReference type="Proteomes" id="UP000543379"/>
    </source>
</evidence>
<dbReference type="RefSeq" id="WP_185382187.1">
    <property type="nucleotide sequence ID" value="NZ_JAAROV010000002.1"/>
</dbReference>
<reference evidence="1 2" key="1">
    <citation type="submission" date="2020-03" db="EMBL/GenBank/DDBJ databases">
        <title>Soil Listeria distribution.</title>
        <authorList>
            <person name="Liao J."/>
            <person name="Wiedmann M."/>
        </authorList>
    </citation>
    <scope>NUCLEOTIDE SEQUENCE [LARGE SCALE GENOMIC DNA]</scope>
    <source>
        <strain evidence="1 2">FSL L7-1816</strain>
    </source>
</reference>
<proteinExistence type="predicted"/>
<dbReference type="EMBL" id="JAAROV010000002">
    <property type="protein sequence ID" value="MBC1316524.1"/>
    <property type="molecule type" value="Genomic_DNA"/>
</dbReference>
<protein>
    <submittedName>
        <fullName evidence="1">Uncharacterized protein</fullName>
    </submittedName>
</protein>
<accession>A0A841XMY9</accession>
<dbReference type="InterPro" id="IPR043733">
    <property type="entry name" value="DUF5677"/>
</dbReference>
<dbReference type="Pfam" id="PF18928">
    <property type="entry name" value="DUF5677"/>
    <property type="match status" value="1"/>
</dbReference>
<sequence>MIQDNTLRDGLLDGAEAVYERIIEHLNEKGPPAHTDTVLMMITKNLLERVKTIQILTKTGREDSLTILTRAFLELQVSLKFILKDETDKRANSYYLNSKIQWVESLMKMSKNNSRFKLQLNDEEIKALKKRVPEANDLKDYLSHYKKEWDKMFASRPKRKTYRKWYALNWEYQSFKDMMMAVEIDESMYHFFYGLTSIDAHGMGAVDNIEIIDTYYKVTGSVPAYLCYAAIETYLSNTLYAISQYYGLEEDKLQMTNFKKMADSSMFLNLIS</sequence>
<gene>
    <name evidence="1" type="ORF">HB811_07050</name>
</gene>
<dbReference type="AlphaFoldDB" id="A0A841XMY9"/>
<dbReference type="Proteomes" id="UP000543379">
    <property type="component" value="Unassembled WGS sequence"/>
</dbReference>
<organism evidence="1 2">
    <name type="scientific">Listeria booriae</name>
    <dbReference type="NCBI Taxonomy" id="1552123"/>
    <lineage>
        <taxon>Bacteria</taxon>
        <taxon>Bacillati</taxon>
        <taxon>Bacillota</taxon>
        <taxon>Bacilli</taxon>
        <taxon>Bacillales</taxon>
        <taxon>Listeriaceae</taxon>
        <taxon>Listeria</taxon>
    </lineage>
</organism>
<comment type="caution">
    <text evidence="1">The sequence shown here is derived from an EMBL/GenBank/DDBJ whole genome shotgun (WGS) entry which is preliminary data.</text>
</comment>
<evidence type="ECO:0000313" key="1">
    <source>
        <dbReference type="EMBL" id="MBC1316524.1"/>
    </source>
</evidence>